<dbReference type="SUPFAM" id="SSF81321">
    <property type="entry name" value="Family A G protein-coupled receptor-like"/>
    <property type="match status" value="1"/>
</dbReference>
<dbReference type="Proteomes" id="UP000694844">
    <property type="component" value="Chromosome 1"/>
</dbReference>
<dbReference type="GO" id="GO:0009755">
    <property type="term" value="P:hormone-mediated signaling pathway"/>
    <property type="evidence" value="ECO:0007669"/>
    <property type="project" value="TreeGrafter"/>
</dbReference>
<evidence type="ECO:0000256" key="5">
    <source>
        <dbReference type="ARBA" id="ARBA00022737"/>
    </source>
</evidence>
<keyword evidence="13" id="KW-1185">Reference proteome</keyword>
<keyword evidence="9" id="KW-0675">Receptor</keyword>
<organism evidence="13 14">
    <name type="scientific">Crassostrea virginica</name>
    <name type="common">Eastern oyster</name>
    <dbReference type="NCBI Taxonomy" id="6565"/>
    <lineage>
        <taxon>Eukaryota</taxon>
        <taxon>Metazoa</taxon>
        <taxon>Spiralia</taxon>
        <taxon>Lophotrochozoa</taxon>
        <taxon>Mollusca</taxon>
        <taxon>Bivalvia</taxon>
        <taxon>Autobranchia</taxon>
        <taxon>Pteriomorphia</taxon>
        <taxon>Ostreida</taxon>
        <taxon>Ostreoidea</taxon>
        <taxon>Ostreidae</taxon>
        <taxon>Crassostrea</taxon>
    </lineage>
</organism>
<name>A0A8B8B952_CRAVI</name>
<dbReference type="InterPro" id="IPR000276">
    <property type="entry name" value="GPCR_Rhodpsn"/>
</dbReference>
<keyword evidence="10" id="KW-0807">Transducer</keyword>
<dbReference type="PROSITE" id="PS50262">
    <property type="entry name" value="G_PROTEIN_RECEP_F1_2"/>
    <property type="match status" value="1"/>
</dbReference>
<evidence type="ECO:0000256" key="11">
    <source>
        <dbReference type="SAM" id="Phobius"/>
    </source>
</evidence>
<keyword evidence="6 11" id="KW-1133">Transmembrane helix</keyword>
<dbReference type="KEGG" id="cvn:111108229"/>
<dbReference type="PANTHER" id="PTHR24372:SF77">
    <property type="entry name" value="G-PROTEIN COUPLED RECEPTORS FAMILY 1 PROFILE DOMAIN-CONTAINING PROTEIN"/>
    <property type="match status" value="1"/>
</dbReference>
<feature type="domain" description="G-protein coupled receptors family 1 profile" evidence="12">
    <location>
        <begin position="159"/>
        <end position="358"/>
    </location>
</feature>
<dbReference type="AlphaFoldDB" id="A0A8B8B952"/>
<keyword evidence="3" id="KW-0433">Leucine-rich repeat</keyword>
<evidence type="ECO:0000256" key="3">
    <source>
        <dbReference type="ARBA" id="ARBA00022614"/>
    </source>
</evidence>
<dbReference type="SUPFAM" id="SSF52058">
    <property type="entry name" value="L domain-like"/>
    <property type="match status" value="1"/>
</dbReference>
<comment type="subcellular location">
    <subcellularLocation>
        <location evidence="1">Cell membrane</location>
        <topology evidence="1">Multi-pass membrane protein</topology>
    </subcellularLocation>
</comment>
<evidence type="ECO:0000259" key="12">
    <source>
        <dbReference type="PROSITE" id="PS50262"/>
    </source>
</evidence>
<evidence type="ECO:0000256" key="2">
    <source>
        <dbReference type="ARBA" id="ARBA00022475"/>
    </source>
</evidence>
<dbReference type="PRINTS" id="PR00237">
    <property type="entry name" value="GPCRRHODOPSN"/>
</dbReference>
<keyword evidence="8 11" id="KW-0472">Membrane</keyword>
<feature type="transmembrane region" description="Helical" evidence="11">
    <location>
        <begin position="319"/>
        <end position="344"/>
    </location>
</feature>
<keyword evidence="2" id="KW-1003">Cell membrane</keyword>
<dbReference type="Gene3D" id="1.20.1070.10">
    <property type="entry name" value="Rhodopsin 7-helix transmembrane proteins"/>
    <property type="match status" value="1"/>
</dbReference>
<dbReference type="GO" id="GO:0005886">
    <property type="term" value="C:plasma membrane"/>
    <property type="evidence" value="ECO:0007669"/>
    <property type="project" value="UniProtKB-SubCell"/>
</dbReference>
<dbReference type="Pfam" id="PF00001">
    <property type="entry name" value="7tm_1"/>
    <property type="match status" value="1"/>
</dbReference>
<keyword evidence="4 11" id="KW-0812">Transmembrane</keyword>
<gene>
    <name evidence="14" type="primary">LOC111108229</name>
</gene>
<keyword evidence="7" id="KW-0297">G-protein coupled receptor</keyword>
<evidence type="ECO:0000256" key="1">
    <source>
        <dbReference type="ARBA" id="ARBA00004651"/>
    </source>
</evidence>
<dbReference type="PANTHER" id="PTHR24372">
    <property type="entry name" value="GLYCOPROTEIN HORMONE RECEPTOR"/>
    <property type="match status" value="1"/>
</dbReference>
<protein>
    <submittedName>
        <fullName evidence="14">G-protein coupled receptor GRL101-like</fullName>
    </submittedName>
</protein>
<reference evidence="13" key="1">
    <citation type="submission" date="2024-06" db="UniProtKB">
        <authorList>
            <consortium name="RefSeq"/>
        </authorList>
    </citation>
    <scope>NUCLEOTIDE SEQUENCE [LARGE SCALE GENOMIC DNA]</scope>
</reference>
<evidence type="ECO:0000313" key="13">
    <source>
        <dbReference type="Proteomes" id="UP000694844"/>
    </source>
</evidence>
<feature type="transmembrane region" description="Helical" evidence="11">
    <location>
        <begin position="178"/>
        <end position="202"/>
    </location>
</feature>
<dbReference type="GeneID" id="111108229"/>
<feature type="transmembrane region" description="Helical" evidence="11">
    <location>
        <begin position="267"/>
        <end position="289"/>
    </location>
</feature>
<feature type="transmembrane region" description="Helical" evidence="11">
    <location>
        <begin position="222"/>
        <end position="247"/>
    </location>
</feature>
<dbReference type="GO" id="GO:0007189">
    <property type="term" value="P:adenylate cyclase-activating G protein-coupled receptor signaling pathway"/>
    <property type="evidence" value="ECO:0007669"/>
    <property type="project" value="TreeGrafter"/>
</dbReference>
<keyword evidence="5" id="KW-0677">Repeat</keyword>
<dbReference type="SMART" id="SM00369">
    <property type="entry name" value="LRR_TYP"/>
    <property type="match status" value="4"/>
</dbReference>
<dbReference type="InterPro" id="IPR003591">
    <property type="entry name" value="Leu-rich_rpt_typical-subtyp"/>
</dbReference>
<dbReference type="Gene3D" id="3.80.10.10">
    <property type="entry name" value="Ribonuclease Inhibitor"/>
    <property type="match status" value="1"/>
</dbReference>
<evidence type="ECO:0000256" key="8">
    <source>
        <dbReference type="ARBA" id="ARBA00023136"/>
    </source>
</evidence>
<dbReference type="GO" id="GO:0008528">
    <property type="term" value="F:G protein-coupled peptide receptor activity"/>
    <property type="evidence" value="ECO:0007669"/>
    <property type="project" value="TreeGrafter"/>
</dbReference>
<feature type="transmembrane region" description="Helical" evidence="11">
    <location>
        <begin position="364"/>
        <end position="386"/>
    </location>
</feature>
<proteinExistence type="predicted"/>
<dbReference type="RefSeq" id="XP_022299683.1">
    <property type="nucleotide sequence ID" value="XM_022443975.1"/>
</dbReference>
<evidence type="ECO:0000313" key="14">
    <source>
        <dbReference type="RefSeq" id="XP_022299683.1"/>
    </source>
</evidence>
<reference evidence="14" key="2">
    <citation type="submission" date="2025-08" db="UniProtKB">
        <authorList>
            <consortium name="RefSeq"/>
        </authorList>
    </citation>
    <scope>IDENTIFICATION</scope>
    <source>
        <tissue evidence="14">Whole sample</tissue>
    </source>
</reference>
<dbReference type="InterPro" id="IPR001611">
    <property type="entry name" value="Leu-rich_rpt"/>
</dbReference>
<evidence type="ECO:0000256" key="4">
    <source>
        <dbReference type="ARBA" id="ARBA00022692"/>
    </source>
</evidence>
<dbReference type="Pfam" id="PF13855">
    <property type="entry name" value="LRR_8"/>
    <property type="match status" value="1"/>
</dbReference>
<evidence type="ECO:0000256" key="10">
    <source>
        <dbReference type="ARBA" id="ARBA00023224"/>
    </source>
</evidence>
<evidence type="ECO:0000256" key="7">
    <source>
        <dbReference type="ARBA" id="ARBA00023040"/>
    </source>
</evidence>
<evidence type="ECO:0000256" key="9">
    <source>
        <dbReference type="ARBA" id="ARBA00023170"/>
    </source>
</evidence>
<dbReference type="InterPro" id="IPR017452">
    <property type="entry name" value="GPCR_Rhodpsn_7TM"/>
</dbReference>
<dbReference type="InterPro" id="IPR032675">
    <property type="entry name" value="LRR_dom_sf"/>
</dbReference>
<dbReference type="OrthoDB" id="10035376at2759"/>
<feature type="transmembrane region" description="Helical" evidence="11">
    <location>
        <begin position="148"/>
        <end position="166"/>
    </location>
</feature>
<accession>A0A8B8B952</accession>
<evidence type="ECO:0000256" key="6">
    <source>
        <dbReference type="ARBA" id="ARBA00022989"/>
    </source>
</evidence>
<dbReference type="PROSITE" id="PS51450">
    <property type="entry name" value="LRR"/>
    <property type="match status" value="2"/>
</dbReference>
<sequence length="409" mass="46338">MRHSEARLQYLDLSNNLLEFIREFDFFDLPNIRHLKLRSNRIVDIHVNSFSFISKLRLLDLSSNLLHSLKRGHFLYLSYLEYLFIQNNNIRVVEGMFDGLTSIIYLEVDSYTVCCAQPKTTSKIQCKAPVNEISSCNNLIDVPLLSTLIWYMALFAVFGNLSGLIYRSSVFKFNSKSCTSFVMFSINLGTADLLMGIYLFIIAGANLTFSGRYGLVDESWRHSHVCTIAGVLATLSSEASVLFVFLITVDRILIIRFPFSNLRKRKWVTKLLCTLVWTISLTLSFLPLLGSEYFSGYYSSSSICISLPLSVNRKPGWEYSLIIFVGANSAIFIGILLGQLVIFLMSLKWGSLLTFAGIDVTAQVYAWVTVIVLPINSALNPIIYTFSELIRRRGEESETTCHRRASAKN</sequence>